<dbReference type="RefSeq" id="WP_207973132.1">
    <property type="nucleotide sequence ID" value="NZ_CP071795.1"/>
</dbReference>
<evidence type="ECO:0000313" key="2">
    <source>
        <dbReference type="Proteomes" id="UP000663935"/>
    </source>
</evidence>
<accession>A0ABX7SZT6</accession>
<evidence type="ECO:0000313" key="1">
    <source>
        <dbReference type="EMBL" id="QTD39021.1"/>
    </source>
</evidence>
<dbReference type="EMBL" id="CP071795">
    <property type="protein sequence ID" value="QTD39021.1"/>
    <property type="molecule type" value="Genomic_DNA"/>
</dbReference>
<reference evidence="1 2" key="1">
    <citation type="submission" date="2021-03" db="EMBL/GenBank/DDBJ databases">
        <title>Complete genome of Polaribacter_sp.G4M1.</title>
        <authorList>
            <person name="Jeong S.W."/>
            <person name="Bae J.W."/>
        </authorList>
    </citation>
    <scope>NUCLEOTIDE SEQUENCE [LARGE SCALE GENOMIC DNA]</scope>
    <source>
        <strain evidence="1 2">G4M1</strain>
    </source>
</reference>
<name>A0ABX7SZT6_9FLAO</name>
<organism evidence="1 2">
    <name type="scientific">Polaribacter batillariae</name>
    <dbReference type="NCBI Taxonomy" id="2808900"/>
    <lineage>
        <taxon>Bacteria</taxon>
        <taxon>Pseudomonadati</taxon>
        <taxon>Bacteroidota</taxon>
        <taxon>Flavobacteriia</taxon>
        <taxon>Flavobacteriales</taxon>
        <taxon>Flavobacteriaceae</taxon>
    </lineage>
</organism>
<dbReference type="Proteomes" id="UP000663935">
    <property type="component" value="Chromosome"/>
</dbReference>
<keyword evidence="2" id="KW-1185">Reference proteome</keyword>
<gene>
    <name evidence="1" type="ORF">JL193_07165</name>
</gene>
<protein>
    <submittedName>
        <fullName evidence="1">Uncharacterized protein</fullName>
    </submittedName>
</protein>
<proteinExistence type="predicted"/>
<sequence>MAKNKKSEAALLEQWHVAIENSQQQTEIATQITNFGYDTAKIEEGRALLNATQTVWQNNQQEDQETTAAFNAFKAKREALFTLYNQHRKKAKAKFKRQPQTLVQLQITGTIPTIYISKIETIQHFYTQIVQNPSIKTELLSYNITEEELAQGQDLLTETQQARTHYLKEVGESQDATKQKDKALKTMENWMQDFYAMASIALENNPQLLEALGIFRKS</sequence>